<evidence type="ECO:0000256" key="2">
    <source>
        <dbReference type="ARBA" id="ARBA00022598"/>
    </source>
</evidence>
<dbReference type="SUPFAM" id="SSF53244">
    <property type="entry name" value="MurD-like peptide ligases, peptide-binding domain"/>
    <property type="match status" value="1"/>
</dbReference>
<evidence type="ECO:0000256" key="5">
    <source>
        <dbReference type="ARBA" id="ARBA00022840"/>
    </source>
</evidence>
<dbReference type="GO" id="GO:0005737">
    <property type="term" value="C:cytoplasm"/>
    <property type="evidence" value="ECO:0007669"/>
    <property type="project" value="UniProtKB-SubCell"/>
</dbReference>
<keyword evidence="5 10" id="KW-0067">ATP-binding</keyword>
<feature type="domain" description="Mur ligase N-terminal catalytic" evidence="12">
    <location>
        <begin position="20"/>
        <end position="67"/>
    </location>
</feature>
<dbReference type="PANTHER" id="PTHR43024:SF1">
    <property type="entry name" value="UDP-N-ACETYLMURAMOYL-TRIPEPTIDE--D-ALANYL-D-ALANINE LIGASE"/>
    <property type="match status" value="1"/>
</dbReference>
<evidence type="ECO:0000259" key="13">
    <source>
        <dbReference type="Pfam" id="PF02875"/>
    </source>
</evidence>
<dbReference type="InterPro" id="IPR051046">
    <property type="entry name" value="MurCDEF_CellWall_CoF430Synth"/>
</dbReference>
<dbReference type="GO" id="GO:0051301">
    <property type="term" value="P:cell division"/>
    <property type="evidence" value="ECO:0007669"/>
    <property type="project" value="UniProtKB-KW"/>
</dbReference>
<dbReference type="GO" id="GO:0071555">
    <property type="term" value="P:cell wall organization"/>
    <property type="evidence" value="ECO:0007669"/>
    <property type="project" value="UniProtKB-KW"/>
</dbReference>
<proteinExistence type="inferred from homology"/>
<evidence type="ECO:0000259" key="14">
    <source>
        <dbReference type="Pfam" id="PF08245"/>
    </source>
</evidence>
<comment type="pathway">
    <text evidence="10 11">Cell wall biogenesis; peptidoglycan biosynthesis.</text>
</comment>
<evidence type="ECO:0000256" key="6">
    <source>
        <dbReference type="ARBA" id="ARBA00022960"/>
    </source>
</evidence>
<name>A0A1B1YU31_9GAMM</name>
<evidence type="ECO:0000256" key="9">
    <source>
        <dbReference type="ARBA" id="ARBA00023316"/>
    </source>
</evidence>
<keyword evidence="9 10" id="KW-0961">Cell wall biogenesis/degradation</keyword>
<evidence type="ECO:0000256" key="11">
    <source>
        <dbReference type="RuleBase" id="RU004136"/>
    </source>
</evidence>
<evidence type="ECO:0000256" key="4">
    <source>
        <dbReference type="ARBA" id="ARBA00022741"/>
    </source>
</evidence>
<dbReference type="FunCoup" id="A0A1B1YU31">
    <property type="interactions" value="432"/>
</dbReference>
<reference evidence="16" key="1">
    <citation type="submission" date="2016-03" db="EMBL/GenBank/DDBJ databases">
        <title>Complete genome sequence of Solimmundus cernigliae, representing a novel lineage of polycyclic aromatic hydrocarbon degraders within the Gammaproteobacteria.</title>
        <authorList>
            <person name="Singleton D.R."/>
            <person name="Dickey A.N."/>
            <person name="Scholl E.H."/>
            <person name="Wright F.A."/>
            <person name="Aitken M.D."/>
        </authorList>
    </citation>
    <scope>NUCLEOTIDE SEQUENCE [LARGE SCALE GENOMIC DNA]</scope>
    <source>
        <strain evidence="16">TR3.2</strain>
    </source>
</reference>
<dbReference type="EMBL" id="CP014671">
    <property type="protein sequence ID" value="ANX04239.1"/>
    <property type="molecule type" value="Genomic_DNA"/>
</dbReference>
<comment type="catalytic activity">
    <reaction evidence="10 11">
        <text>D-alanyl-D-alanine + UDP-N-acetyl-alpha-D-muramoyl-L-alanyl-gamma-D-glutamyl-meso-2,6-diaminopimelate + ATP = UDP-N-acetyl-alpha-D-muramoyl-L-alanyl-gamma-D-glutamyl-meso-2,6-diaminopimeloyl-D-alanyl-D-alanine + ADP + phosphate + H(+)</text>
        <dbReference type="Rhea" id="RHEA:28374"/>
        <dbReference type="ChEBI" id="CHEBI:15378"/>
        <dbReference type="ChEBI" id="CHEBI:30616"/>
        <dbReference type="ChEBI" id="CHEBI:43474"/>
        <dbReference type="ChEBI" id="CHEBI:57822"/>
        <dbReference type="ChEBI" id="CHEBI:61386"/>
        <dbReference type="ChEBI" id="CHEBI:83905"/>
        <dbReference type="ChEBI" id="CHEBI:456216"/>
        <dbReference type="EC" id="6.3.2.10"/>
    </reaction>
</comment>
<dbReference type="InterPro" id="IPR036615">
    <property type="entry name" value="Mur_ligase_C_dom_sf"/>
</dbReference>
<dbReference type="InterPro" id="IPR004101">
    <property type="entry name" value="Mur_ligase_C"/>
</dbReference>
<dbReference type="HAMAP" id="MF_02019">
    <property type="entry name" value="MurF"/>
    <property type="match status" value="1"/>
</dbReference>
<dbReference type="GO" id="GO:0047480">
    <property type="term" value="F:UDP-N-acetylmuramoyl-tripeptide-D-alanyl-D-alanine ligase activity"/>
    <property type="evidence" value="ECO:0007669"/>
    <property type="project" value="UniProtKB-UniRule"/>
</dbReference>
<accession>A0A1B1YU31</accession>
<dbReference type="InterPro" id="IPR005863">
    <property type="entry name" value="UDP-N-AcMur_synth"/>
</dbReference>
<evidence type="ECO:0000259" key="12">
    <source>
        <dbReference type="Pfam" id="PF01225"/>
    </source>
</evidence>
<feature type="binding site" evidence="10">
    <location>
        <begin position="102"/>
        <end position="108"/>
    </location>
    <ligand>
        <name>ATP</name>
        <dbReference type="ChEBI" id="CHEBI:30616"/>
    </ligand>
</feature>
<dbReference type="EC" id="6.3.2.10" evidence="10 11"/>
<dbReference type="UniPathway" id="UPA00219"/>
<evidence type="ECO:0000256" key="1">
    <source>
        <dbReference type="ARBA" id="ARBA00022490"/>
    </source>
</evidence>
<dbReference type="Pfam" id="PF01225">
    <property type="entry name" value="Mur_ligase"/>
    <property type="match status" value="1"/>
</dbReference>
<keyword evidence="2 10" id="KW-0436">Ligase</keyword>
<sequence>MSLAQAAVIVGAGSRPAGDFSGVSTDSRTLRPGELFVALEGPHFDGHDYLPAVAAAGAAGALVRRAHPSLPCLEVADPLTALGQLAAAWRARFDIPVLAVTGSSGKTTVKELLAAALAGLGPVLATHGNRNNHIGVPLTLLELRDTHRAAVVEMGMNHAGEIAHLADLTRPTLGLISNAGPAHLEGLGSVAAVARAKGELIERLPPDAVAVLNADDAHFPLWRRLAGNRQIITFGLDQTADVTADCRMAADGTDVELRTPSGTVSTRLSLLGRHNVQNALAATAAALAAGARLADVAAGLRTARPVPGRLYPLPAQQGARLIDDSYNANPLSVQAAIAVLAGLPGERVLVLGDMGELGADAAALHAQCGAAARAAGIEHLITLGPLSAHAAAAFGAGAVACRELAQLVDVAGRLLRPDLTVLVKGSRSAGMERVVQALAAHGADAGGLH</sequence>
<organism evidence="15 16">
    <name type="scientific">Immundisolibacter cernigliae</name>
    <dbReference type="NCBI Taxonomy" id="1810504"/>
    <lineage>
        <taxon>Bacteria</taxon>
        <taxon>Pseudomonadati</taxon>
        <taxon>Pseudomonadota</taxon>
        <taxon>Gammaproteobacteria</taxon>
        <taxon>Immundisolibacterales</taxon>
        <taxon>Immundisolibacteraceae</taxon>
        <taxon>Immundisolibacter</taxon>
    </lineage>
</organism>
<dbReference type="InterPro" id="IPR013221">
    <property type="entry name" value="Mur_ligase_cen"/>
</dbReference>
<keyword evidence="6 10" id="KW-0133">Cell shape</keyword>
<dbReference type="NCBIfam" id="TIGR01143">
    <property type="entry name" value="murF"/>
    <property type="match status" value="1"/>
</dbReference>
<keyword evidence="1 10" id="KW-0963">Cytoplasm</keyword>
<dbReference type="Proteomes" id="UP000092952">
    <property type="component" value="Chromosome"/>
</dbReference>
<evidence type="ECO:0000256" key="10">
    <source>
        <dbReference type="HAMAP-Rule" id="MF_02019"/>
    </source>
</evidence>
<dbReference type="Gene3D" id="3.40.1190.10">
    <property type="entry name" value="Mur-like, catalytic domain"/>
    <property type="match status" value="1"/>
</dbReference>
<dbReference type="InterPro" id="IPR036565">
    <property type="entry name" value="Mur-like_cat_sf"/>
</dbReference>
<dbReference type="Pfam" id="PF02875">
    <property type="entry name" value="Mur_ligase_C"/>
    <property type="match status" value="1"/>
</dbReference>
<keyword evidence="8 10" id="KW-0131">Cell cycle</keyword>
<gene>
    <name evidence="10" type="primary">murF</name>
    <name evidence="15" type="ORF">PG2T_08670</name>
</gene>
<dbReference type="KEGG" id="gbi:PG2T_08670"/>
<dbReference type="PANTHER" id="PTHR43024">
    <property type="entry name" value="UDP-N-ACETYLMURAMOYL-TRIPEPTIDE--D-ALANYL-D-ALANINE LIGASE"/>
    <property type="match status" value="1"/>
</dbReference>
<protein>
    <recommendedName>
        <fullName evidence="10 11">UDP-N-acetylmuramoyl-tripeptide--D-alanyl-D-alanine ligase</fullName>
        <ecNumber evidence="10 11">6.3.2.10</ecNumber>
    </recommendedName>
    <alternativeName>
        <fullName evidence="10">D-alanyl-D-alanine-adding enzyme</fullName>
    </alternativeName>
</protein>
<evidence type="ECO:0000256" key="3">
    <source>
        <dbReference type="ARBA" id="ARBA00022618"/>
    </source>
</evidence>
<dbReference type="Gene3D" id="3.40.1390.10">
    <property type="entry name" value="MurE/MurF, N-terminal domain"/>
    <property type="match status" value="1"/>
</dbReference>
<keyword evidence="16" id="KW-1185">Reference proteome</keyword>
<comment type="similarity">
    <text evidence="10">Belongs to the MurCDEF family. MurF subfamily.</text>
</comment>
<comment type="subcellular location">
    <subcellularLocation>
        <location evidence="10 11">Cytoplasm</location>
    </subcellularLocation>
</comment>
<comment type="function">
    <text evidence="10 11">Involved in cell wall formation. Catalyzes the final step in the synthesis of UDP-N-acetylmuramoyl-pentapeptide, the precursor of murein.</text>
</comment>
<keyword evidence="3 10" id="KW-0132">Cell division</keyword>
<keyword evidence="4 10" id="KW-0547">Nucleotide-binding</keyword>
<dbReference type="GO" id="GO:0009252">
    <property type="term" value="P:peptidoglycan biosynthetic process"/>
    <property type="evidence" value="ECO:0007669"/>
    <property type="project" value="UniProtKB-UniRule"/>
</dbReference>
<evidence type="ECO:0000313" key="15">
    <source>
        <dbReference type="EMBL" id="ANX04239.1"/>
    </source>
</evidence>
<dbReference type="Pfam" id="PF08245">
    <property type="entry name" value="Mur_ligase_M"/>
    <property type="match status" value="1"/>
</dbReference>
<dbReference type="AlphaFoldDB" id="A0A1B1YU31"/>
<feature type="domain" description="Mur ligase central" evidence="14">
    <location>
        <begin position="100"/>
        <end position="286"/>
    </location>
</feature>
<evidence type="ECO:0000313" key="16">
    <source>
        <dbReference type="Proteomes" id="UP000092952"/>
    </source>
</evidence>
<dbReference type="STRING" id="1810504.PG2T_08670"/>
<feature type="domain" description="Mur ligase C-terminal" evidence="13">
    <location>
        <begin position="308"/>
        <end position="427"/>
    </location>
</feature>
<dbReference type="InParanoid" id="A0A1B1YU31"/>
<dbReference type="InterPro" id="IPR035911">
    <property type="entry name" value="MurE/MurF_N"/>
</dbReference>
<keyword evidence="7 10" id="KW-0573">Peptidoglycan synthesis</keyword>
<evidence type="ECO:0000256" key="8">
    <source>
        <dbReference type="ARBA" id="ARBA00023306"/>
    </source>
</evidence>
<evidence type="ECO:0000256" key="7">
    <source>
        <dbReference type="ARBA" id="ARBA00022984"/>
    </source>
</evidence>
<dbReference type="SUPFAM" id="SSF63418">
    <property type="entry name" value="MurE/MurF N-terminal domain"/>
    <property type="match status" value="1"/>
</dbReference>
<dbReference type="Gene3D" id="3.90.190.20">
    <property type="entry name" value="Mur ligase, C-terminal domain"/>
    <property type="match status" value="1"/>
</dbReference>
<dbReference type="GO" id="GO:0008766">
    <property type="term" value="F:UDP-N-acetylmuramoylalanyl-D-glutamyl-2,6-diaminopimelate-D-alanyl-D-alanine ligase activity"/>
    <property type="evidence" value="ECO:0007669"/>
    <property type="project" value="RHEA"/>
</dbReference>
<dbReference type="RefSeq" id="WP_068804248.1">
    <property type="nucleotide sequence ID" value="NZ_CP014671.1"/>
</dbReference>
<dbReference type="GO" id="GO:0008360">
    <property type="term" value="P:regulation of cell shape"/>
    <property type="evidence" value="ECO:0007669"/>
    <property type="project" value="UniProtKB-KW"/>
</dbReference>
<dbReference type="GO" id="GO:0005524">
    <property type="term" value="F:ATP binding"/>
    <property type="evidence" value="ECO:0007669"/>
    <property type="project" value="UniProtKB-UniRule"/>
</dbReference>
<dbReference type="SUPFAM" id="SSF53623">
    <property type="entry name" value="MurD-like peptide ligases, catalytic domain"/>
    <property type="match status" value="1"/>
</dbReference>
<dbReference type="InterPro" id="IPR000713">
    <property type="entry name" value="Mur_ligase_N"/>
</dbReference>